<dbReference type="InterPro" id="IPR042080">
    <property type="entry name" value="RNA_2'-PTrans_N"/>
</dbReference>
<dbReference type="InterPro" id="IPR042081">
    <property type="entry name" value="RNA_2'-PTrans_C"/>
</dbReference>
<dbReference type="EC" id="2.7.1.-" evidence="5"/>
<evidence type="ECO:0000256" key="2">
    <source>
        <dbReference type="ARBA" id="ARBA00022679"/>
    </source>
</evidence>
<keyword evidence="7" id="KW-1185">Reference proteome</keyword>
<dbReference type="InterPro" id="IPR002745">
    <property type="entry name" value="Ptrans_KptA/Tpt1"/>
</dbReference>
<dbReference type="Gene3D" id="1.10.10.970">
    <property type="entry name" value="RNA 2'-phosphotransferase, Tpt1/KptA family, N-terminal domain"/>
    <property type="match status" value="1"/>
</dbReference>
<dbReference type="SUPFAM" id="SSF56399">
    <property type="entry name" value="ADP-ribosylation"/>
    <property type="match status" value="1"/>
</dbReference>
<comment type="similarity">
    <text evidence="1 5">Belongs to the KptA/TPT1 family.</text>
</comment>
<dbReference type="Proteomes" id="UP000070491">
    <property type="component" value="Unassembled WGS sequence"/>
</dbReference>
<sequence>MSYLLRHDPSRMEISKEGFVDLEALLKKLRERWPNLGEGDVRRLVEEDPKGRYEIKNGKIRARYGHSLNVSPTLSEARMGTLYHGTTSQVLDKILEEGLKPKGRQKVHLSTTIDGAIQVGKRRTNNPVILEIDVKKAREIGIRVERASDKVFVADEIPPELISVKSDSDS</sequence>
<dbReference type="GO" id="GO:0000215">
    <property type="term" value="F:tRNA 2'-phosphotransferase activity"/>
    <property type="evidence" value="ECO:0007669"/>
    <property type="project" value="TreeGrafter"/>
</dbReference>
<dbReference type="AlphaFoldDB" id="A0A133VIK2"/>
<dbReference type="Gene3D" id="3.20.170.30">
    <property type="match status" value="1"/>
</dbReference>
<comment type="caution">
    <text evidence="6">The sequence shown here is derived from an EMBL/GenBank/DDBJ whole genome shotgun (WGS) entry which is preliminary data.</text>
</comment>
<evidence type="ECO:0000256" key="3">
    <source>
        <dbReference type="ARBA" id="ARBA00023027"/>
    </source>
</evidence>
<dbReference type="GO" id="GO:0003950">
    <property type="term" value="F:NAD+ poly-ADP-ribosyltransferase activity"/>
    <property type="evidence" value="ECO:0007669"/>
    <property type="project" value="InterPro"/>
</dbReference>
<evidence type="ECO:0000256" key="5">
    <source>
        <dbReference type="HAMAP-Rule" id="MF_00299"/>
    </source>
</evidence>
<evidence type="ECO:0000256" key="1">
    <source>
        <dbReference type="ARBA" id="ARBA00009836"/>
    </source>
</evidence>
<dbReference type="Pfam" id="PF01885">
    <property type="entry name" value="PTS_2-RNA"/>
    <property type="match status" value="1"/>
</dbReference>
<keyword evidence="3 5" id="KW-0520">NAD</keyword>
<protein>
    <recommendedName>
        <fullName evidence="5">Probable RNA 2'-phosphotransferase</fullName>
        <ecNumber evidence="5">2.7.1.-</ecNumber>
    </recommendedName>
</protein>
<dbReference type="HAMAP" id="MF_00299">
    <property type="entry name" value="KptA"/>
    <property type="match status" value="1"/>
</dbReference>
<organism evidence="6 7">
    <name type="scientific">candidate division MSBL1 archaeon SCGC-AAA382F02</name>
    <dbReference type="NCBI Taxonomy" id="1698282"/>
    <lineage>
        <taxon>Archaea</taxon>
        <taxon>Methanobacteriati</taxon>
        <taxon>Methanobacteriota</taxon>
        <taxon>candidate division MSBL1</taxon>
    </lineage>
</organism>
<dbReference type="EMBL" id="LHYG01000008">
    <property type="protein sequence ID" value="KXB06275.1"/>
    <property type="molecule type" value="Genomic_DNA"/>
</dbReference>
<keyword evidence="2 5" id="KW-0808">Transferase</keyword>
<evidence type="ECO:0000256" key="4">
    <source>
        <dbReference type="ARBA" id="ARBA00025212"/>
    </source>
</evidence>
<name>A0A133VIK2_9EURY</name>
<comment type="function">
    <text evidence="4 5">Removes the 2'-phosphate from RNA via an intermediate in which the phosphate is ADP-ribosylated by NAD followed by a presumed transesterification to release the RNA and generate ADP-ribose 1''-2''-cyclic phosphate (APPR&gt;P). May function as an ADP-ribosylase.</text>
</comment>
<dbReference type="PANTHER" id="PTHR12684">
    <property type="entry name" value="PUTATIVE PHOSPHOTRANSFERASE"/>
    <property type="match status" value="1"/>
</dbReference>
<dbReference type="InterPro" id="IPR022928">
    <property type="entry name" value="RNA_2'-PTrans_KptA"/>
</dbReference>
<evidence type="ECO:0000313" key="6">
    <source>
        <dbReference type="EMBL" id="KXB06275.1"/>
    </source>
</evidence>
<reference evidence="6 7" key="1">
    <citation type="journal article" date="2016" name="Sci. Rep.">
        <title>Metabolic traits of an uncultured archaeal lineage -MSBL1- from brine pools of the Red Sea.</title>
        <authorList>
            <person name="Mwirichia R."/>
            <person name="Alam I."/>
            <person name="Rashid M."/>
            <person name="Vinu M."/>
            <person name="Ba-Alawi W."/>
            <person name="Anthony Kamau A."/>
            <person name="Kamanda Ngugi D."/>
            <person name="Goker M."/>
            <person name="Klenk H.P."/>
            <person name="Bajic V."/>
            <person name="Stingl U."/>
        </authorList>
    </citation>
    <scope>NUCLEOTIDE SEQUENCE [LARGE SCALE GENOMIC DNA]</scope>
    <source>
        <strain evidence="6">SCGC-AAA382F02</strain>
    </source>
</reference>
<dbReference type="PATRIC" id="fig|1698282.3.peg.379"/>
<evidence type="ECO:0000313" key="7">
    <source>
        <dbReference type="Proteomes" id="UP000070491"/>
    </source>
</evidence>
<accession>A0A133VIK2</accession>
<gene>
    <name evidence="5" type="primary">kptA</name>
    <name evidence="6" type="ORF">AKJ53_00820</name>
</gene>
<dbReference type="PANTHER" id="PTHR12684:SF2">
    <property type="entry name" value="TRNA 2'-PHOSPHOTRANSFERASE 1"/>
    <property type="match status" value="1"/>
</dbReference>
<dbReference type="GO" id="GO:0006388">
    <property type="term" value="P:tRNA splicing, via endonucleolytic cleavage and ligation"/>
    <property type="evidence" value="ECO:0007669"/>
    <property type="project" value="UniProtKB-UniRule"/>
</dbReference>
<proteinExistence type="inferred from homology"/>